<keyword evidence="19" id="KW-0449">Lipoprotein</keyword>
<evidence type="ECO:0000256" key="31">
    <source>
        <dbReference type="SAM" id="Phobius"/>
    </source>
</evidence>
<accession>D2HFQ3</accession>
<evidence type="ECO:0000256" key="10">
    <source>
        <dbReference type="ARBA" id="ARBA00022729"/>
    </source>
</evidence>
<dbReference type="CDD" id="cd20323">
    <property type="entry name" value="FXYD_FXYD5"/>
    <property type="match status" value="1"/>
</dbReference>
<feature type="transmembrane region" description="Helical" evidence="31">
    <location>
        <begin position="222"/>
        <end position="240"/>
    </location>
</feature>
<dbReference type="InterPro" id="IPR047297">
    <property type="entry name" value="FXYD_motif"/>
</dbReference>
<dbReference type="GO" id="GO:0006814">
    <property type="term" value="P:sodium ion transport"/>
    <property type="evidence" value="ECO:0007669"/>
    <property type="project" value="UniProtKB-KW"/>
</dbReference>
<evidence type="ECO:0000256" key="5">
    <source>
        <dbReference type="ARBA" id="ARBA00022475"/>
    </source>
</evidence>
<evidence type="ECO:0000256" key="13">
    <source>
        <dbReference type="ARBA" id="ARBA00023053"/>
    </source>
</evidence>
<feature type="region of interest" description="Disordered" evidence="30">
    <location>
        <begin position="326"/>
        <end position="430"/>
    </location>
</feature>
<evidence type="ECO:0000256" key="20">
    <source>
        <dbReference type="ARBA" id="ARBA00023768"/>
    </source>
</evidence>
<feature type="transmembrane region" description="Helical" evidence="31">
    <location>
        <begin position="36"/>
        <end position="56"/>
    </location>
</feature>
<evidence type="ECO:0000256" key="24">
    <source>
        <dbReference type="ARBA" id="ARBA00034897"/>
    </source>
</evidence>
<gene>
    <name evidence="33" type="ORF">PANDA_009744</name>
</gene>
<dbReference type="GO" id="GO:0030315">
    <property type="term" value="C:T-tubule"/>
    <property type="evidence" value="ECO:0007669"/>
    <property type="project" value="UniProtKB-SubCell"/>
</dbReference>
<keyword evidence="8" id="KW-0740">Sodium/potassium transport</keyword>
<evidence type="ECO:0000256" key="18">
    <source>
        <dbReference type="ARBA" id="ARBA00023206"/>
    </source>
</evidence>
<dbReference type="AlphaFoldDB" id="D2HFQ3"/>
<evidence type="ECO:0000256" key="1">
    <source>
        <dbReference type="ARBA" id="ARBA00004247"/>
    </source>
</evidence>
<dbReference type="EMBL" id="GL192794">
    <property type="protein sequence ID" value="EFB29851.1"/>
    <property type="molecule type" value="Genomic_DNA"/>
</dbReference>
<keyword evidence="5" id="KW-1003">Cell membrane</keyword>
<dbReference type="GO" id="GO:0005901">
    <property type="term" value="C:caveola"/>
    <property type="evidence" value="ECO:0007669"/>
    <property type="project" value="UniProtKB-SubCell"/>
</dbReference>
<dbReference type="InterPro" id="IPR000272">
    <property type="entry name" value="Ion-transport_regulator_FXYD"/>
</dbReference>
<feature type="transmembrane region" description="Helical" evidence="31">
    <location>
        <begin position="439"/>
        <end position="457"/>
    </location>
</feature>
<comment type="subcellular location">
    <subcellularLocation>
        <location evidence="1">Apical cell membrane</location>
        <topology evidence="1">Single-pass type I membrane protein</topology>
    </subcellularLocation>
    <subcellularLocation>
        <location evidence="20">Basolateral cell membrane</location>
        <topology evidence="20">Single-pass type I membrane protein</topology>
    </subcellularLocation>
    <subcellularLocation>
        <location evidence="21">Cell membrane</location>
        <location evidence="21">Sarcolemma</location>
        <location evidence="21">T-tubule</location>
    </subcellularLocation>
    <subcellularLocation>
        <location evidence="22">Cell membrane</location>
        <location evidence="22">Sarcolemma</location>
        <topology evidence="22">Single-pass type I membrane protein</topology>
    </subcellularLocation>
    <subcellularLocation>
        <location evidence="2">Membrane</location>
        <location evidence="2">Caveola</location>
    </subcellularLocation>
</comment>
<keyword evidence="10 32" id="KW-0732">Signal</keyword>
<protein>
    <recommendedName>
        <fullName evidence="29">FXYD domain-containing ion transport regulator 5</fullName>
    </recommendedName>
    <alternativeName>
        <fullName evidence="24">FXYD domain-containing ion transport regulator 1</fullName>
    </alternativeName>
    <alternativeName>
        <fullName evidence="23">Phospholemman</fullName>
    </alternativeName>
    <alternativeName>
        <fullName evidence="25">Sodium/potassium-transporting ATPase subunit FXYD1</fullName>
    </alternativeName>
</protein>
<evidence type="ECO:0000256" key="28">
    <source>
        <dbReference type="ARBA" id="ARBA00064017"/>
    </source>
</evidence>
<feature type="compositionally biased region" description="Low complexity" evidence="30">
    <location>
        <begin position="333"/>
        <end position="350"/>
    </location>
</feature>
<keyword evidence="14" id="KW-0406">Ion transport</keyword>
<dbReference type="GO" id="GO:0017080">
    <property type="term" value="F:sodium channel regulator activity"/>
    <property type="evidence" value="ECO:0007669"/>
    <property type="project" value="TreeGrafter"/>
</dbReference>
<evidence type="ECO:0000256" key="4">
    <source>
        <dbReference type="ARBA" id="ARBA00022448"/>
    </source>
</evidence>
<dbReference type="InterPro" id="IPR047281">
    <property type="entry name" value="PLM"/>
</dbReference>
<evidence type="ECO:0000313" key="33">
    <source>
        <dbReference type="EMBL" id="EFB29851.1"/>
    </source>
</evidence>
<dbReference type="PROSITE" id="PS01310">
    <property type="entry name" value="FXYD"/>
    <property type="match status" value="3"/>
</dbReference>
<dbReference type="GO" id="GO:0016324">
    <property type="term" value="C:apical plasma membrane"/>
    <property type="evidence" value="ECO:0007669"/>
    <property type="project" value="UniProtKB-SubCell"/>
</dbReference>
<feature type="signal peptide" evidence="32">
    <location>
        <begin position="1"/>
        <end position="20"/>
    </location>
</feature>
<comment type="subunit">
    <text evidence="28">Regulatory subunit of the sodium/potassium-transporting ATPase which is composed of a catalytic alpha subunit, a non-catalytic beta subunit and an additional regulatory subunit. The regulatory subunit, a member of the FXYD protein family, modulates the enzymatic activity in a tissue- and isoform-specific way by changing affinities of the Na+/K+-ATPase toward Na(+), K(+) or ATP.</text>
</comment>
<comment type="function">
    <text evidence="26">Associates with and regulates the activity of the sodium/potassium-transporting ATPase (NKA) which transports Na(+) out of the cell and K(+) into the cell. Inhibits NKA activity in its unphosphorylated state and stimulates activity when phosphorylated. Reduces glutathionylation of the NKA beta-1 subunit ATP1B1, thus reversing glutathionylation-mediated inhibition of ATP1B1. Contributes to female sexual development by maintaining the excitability of neurons which secrete gonadotropin-releasing hormone.</text>
</comment>
<dbReference type="GO" id="GO:0043269">
    <property type="term" value="P:regulation of monoatomic ion transport"/>
    <property type="evidence" value="ECO:0007669"/>
    <property type="project" value="InterPro"/>
</dbReference>
<evidence type="ECO:0000256" key="26">
    <source>
        <dbReference type="ARBA" id="ARBA00045339"/>
    </source>
</evidence>
<evidence type="ECO:0000256" key="3">
    <source>
        <dbReference type="ARBA" id="ARBA00005948"/>
    </source>
</evidence>
<keyword evidence="4" id="KW-0813">Transport</keyword>
<evidence type="ECO:0000256" key="25">
    <source>
        <dbReference type="ARBA" id="ARBA00034926"/>
    </source>
</evidence>
<evidence type="ECO:0000256" key="27">
    <source>
        <dbReference type="ARBA" id="ARBA00056439"/>
    </source>
</evidence>
<keyword evidence="7" id="KW-0597">Phosphoprotein</keyword>
<reference evidence="33" key="1">
    <citation type="journal article" date="2010" name="Nature">
        <title>The sequence and de novo assembly of the giant panda genome.</title>
        <authorList>
            <person name="Li R."/>
            <person name="Fan W."/>
            <person name="Tian G."/>
            <person name="Zhu H."/>
            <person name="He L."/>
            <person name="Cai J."/>
            <person name="Huang Q."/>
            <person name="Cai Q."/>
            <person name="Li B."/>
            <person name="Bai Y."/>
            <person name="Zhang Z."/>
            <person name="Zhang Y."/>
            <person name="Wang W."/>
            <person name="Li J."/>
            <person name="Wei F."/>
            <person name="Li H."/>
            <person name="Jian M."/>
            <person name="Li J."/>
            <person name="Zhang Z."/>
            <person name="Nielsen R."/>
            <person name="Li D."/>
            <person name="Gu W."/>
            <person name="Yang Z."/>
            <person name="Xuan Z."/>
            <person name="Ryder O.A."/>
            <person name="Leung F.C."/>
            <person name="Zhou Y."/>
            <person name="Cao J."/>
            <person name="Sun X."/>
            <person name="Fu Y."/>
            <person name="Fang X."/>
            <person name="Guo X."/>
            <person name="Wang B."/>
            <person name="Hou R."/>
            <person name="Shen F."/>
            <person name="Mu B."/>
            <person name="Ni P."/>
            <person name="Lin R."/>
            <person name="Qian W."/>
            <person name="Wang G."/>
            <person name="Yu C."/>
            <person name="Nie W."/>
            <person name="Wang J."/>
            <person name="Wu Z."/>
            <person name="Liang H."/>
            <person name="Min J."/>
            <person name="Wu Q."/>
            <person name="Cheng S."/>
            <person name="Ruan J."/>
            <person name="Wang M."/>
            <person name="Shi Z."/>
            <person name="Wen M."/>
            <person name="Liu B."/>
            <person name="Ren X."/>
            <person name="Zheng H."/>
            <person name="Dong D."/>
            <person name="Cook K."/>
            <person name="Shan G."/>
            <person name="Zhang H."/>
            <person name="Kosiol C."/>
            <person name="Xie X."/>
            <person name="Lu Z."/>
            <person name="Zheng H."/>
            <person name="Li Y."/>
            <person name="Steiner C.C."/>
            <person name="Lam T.T."/>
            <person name="Lin S."/>
            <person name="Zhang Q."/>
            <person name="Li G."/>
            <person name="Tian J."/>
            <person name="Gong T."/>
            <person name="Liu H."/>
            <person name="Zhang D."/>
            <person name="Fang L."/>
            <person name="Ye C."/>
            <person name="Zhang J."/>
            <person name="Hu W."/>
            <person name="Xu A."/>
            <person name="Ren Y."/>
            <person name="Zhang G."/>
            <person name="Bruford M.W."/>
            <person name="Li Q."/>
            <person name="Ma L."/>
            <person name="Guo Y."/>
            <person name="An N."/>
            <person name="Hu Y."/>
            <person name="Zheng Y."/>
            <person name="Shi Y."/>
            <person name="Li Z."/>
            <person name="Liu Q."/>
            <person name="Chen Y."/>
            <person name="Zhao J."/>
            <person name="Qu N."/>
            <person name="Zhao S."/>
            <person name="Tian F."/>
            <person name="Wang X."/>
            <person name="Wang H."/>
            <person name="Xu L."/>
            <person name="Liu X."/>
            <person name="Vinar T."/>
            <person name="Wang Y."/>
            <person name="Lam T.W."/>
            <person name="Yiu S.M."/>
            <person name="Liu S."/>
            <person name="Zhang H."/>
            <person name="Li D."/>
            <person name="Huang Y."/>
            <person name="Wang X."/>
            <person name="Yang G."/>
            <person name="Jiang Z."/>
            <person name="Wang J."/>
            <person name="Qin N."/>
            <person name="Li L."/>
            <person name="Li J."/>
            <person name="Bolund L."/>
            <person name="Kristiansen K."/>
            <person name="Wong G.K."/>
            <person name="Olson M."/>
            <person name="Zhang X."/>
            <person name="Li S."/>
            <person name="Yang H."/>
            <person name="Wang J."/>
            <person name="Wang J."/>
        </authorList>
    </citation>
    <scope>NUCLEOTIDE SEQUENCE [LARGE SCALE GENOMIC DNA]</scope>
</reference>
<evidence type="ECO:0000256" key="11">
    <source>
        <dbReference type="ARBA" id="ARBA00022958"/>
    </source>
</evidence>
<dbReference type="Pfam" id="PF02038">
    <property type="entry name" value="ATP1G1_PLM_MAT8"/>
    <property type="match status" value="3"/>
</dbReference>
<evidence type="ECO:0000256" key="29">
    <source>
        <dbReference type="ARBA" id="ARBA00069734"/>
    </source>
</evidence>
<feature type="compositionally biased region" description="Low complexity" evidence="30">
    <location>
        <begin position="357"/>
        <end position="371"/>
    </location>
</feature>
<feature type="chain" id="PRO_5003031226" description="FXYD domain-containing ion transport regulator 5" evidence="32">
    <location>
        <begin position="21"/>
        <end position="599"/>
    </location>
</feature>
<dbReference type="PANTHER" id="PTHR14132:SF12">
    <property type="entry name" value="PHOSPHOLEMMAN"/>
    <property type="match status" value="1"/>
</dbReference>
<evidence type="ECO:0000256" key="7">
    <source>
        <dbReference type="ARBA" id="ARBA00022553"/>
    </source>
</evidence>
<name>D2HFQ3_AILME</name>
<evidence type="ECO:0000256" key="17">
    <source>
        <dbReference type="ARBA" id="ARBA00023201"/>
    </source>
</evidence>
<proteinExistence type="inferred from homology"/>
<keyword evidence="18" id="KW-0318">Glutathionylation</keyword>
<evidence type="ECO:0000256" key="9">
    <source>
        <dbReference type="ARBA" id="ARBA00022692"/>
    </source>
</evidence>
<evidence type="ECO:0000256" key="2">
    <source>
        <dbReference type="ARBA" id="ARBA00004345"/>
    </source>
</evidence>
<evidence type="ECO:0000256" key="8">
    <source>
        <dbReference type="ARBA" id="ARBA00022607"/>
    </source>
</evidence>
<feature type="region of interest" description="Disordered" evidence="30">
    <location>
        <begin position="168"/>
        <end position="207"/>
    </location>
</feature>
<feature type="compositionally biased region" description="Basic and acidic residues" evidence="30">
    <location>
        <begin position="171"/>
        <end position="189"/>
    </location>
</feature>
<dbReference type="FunFam" id="1.20.5.780:FF:000005">
    <property type="entry name" value="FXYD domain-containing ion transport regulator"/>
    <property type="match status" value="1"/>
</dbReference>
<comment type="similarity">
    <text evidence="3">Belongs to the FXYD family.</text>
</comment>
<dbReference type="Gene3D" id="1.20.5.780">
    <property type="entry name" value="Single helix bin"/>
    <property type="match status" value="3"/>
</dbReference>
<evidence type="ECO:0000256" key="21">
    <source>
        <dbReference type="ARBA" id="ARBA00024012"/>
    </source>
</evidence>
<evidence type="ECO:0000256" key="6">
    <source>
        <dbReference type="ARBA" id="ARBA00022538"/>
    </source>
</evidence>
<evidence type="ECO:0000256" key="30">
    <source>
        <dbReference type="SAM" id="MobiDB-lite"/>
    </source>
</evidence>
<sequence length="599" mass="65010">MAPLYRILVLCVGFLTTANAEAPQEHDPFTYDYQSLRIGGLIIAGILFILGILIVLSRRCRCKFNQQQRTGEPDEEEGTFRSSIRREFGETSGVWGPLGHPLPVVSFLCGTRGWRAAVRGERMRGPVAMATGRLVLYSGRSGREETGFEGGNGWICDHRSSLKFQGLRAQTRPEEPDSWGSRDQKRDFCIEPGAPKGGTKEDSGVVPQEPDPFYYDYDTVQTVGMTLAAILFLLGILLIISKKVKCRKADSSSPLATPSADAATAAALCPRGCRLGTPGSDMSPSGRLCLLTIIGLILPTRGQILKEATSTSPEDPARVNIHALTPAPDAGHLEPQSTPQTTLQTGGTTQEQEEETQSPQTEGTQSPQPTGMHGLLATGPRTGKSGAEATPSAEPTKGTTLSKRQSPGKGIRSDPVLRPTGSSEDDPFTYDEGTLRKRGLLVAAVLFITGIVILTSGKCRRLPQLCRNRNSLLRSYIRGGKPCQDLMELLSESSQAPEHNTDEILVLEELRPNHTNWKESAFFTEDYLVLFLGLLGGASNVCFREVLLIGRPAVSKLLPVSCVFSIPNPWFLPLCLQAVLAALKIYSMCGPMSSFLQRL</sequence>
<keyword evidence="16" id="KW-0564">Palmitate</keyword>
<dbReference type="GO" id="GO:0006813">
    <property type="term" value="P:potassium ion transport"/>
    <property type="evidence" value="ECO:0007669"/>
    <property type="project" value="UniProtKB-KW"/>
</dbReference>
<keyword evidence="13" id="KW-0915">Sodium</keyword>
<keyword evidence="6" id="KW-0633">Potassium transport</keyword>
<keyword evidence="11" id="KW-0630">Potassium</keyword>
<evidence type="ECO:0000256" key="15">
    <source>
        <dbReference type="ARBA" id="ARBA00023136"/>
    </source>
</evidence>
<dbReference type="PANTHER" id="PTHR14132">
    <property type="entry name" value="SODIUM/POTASSIUM-TRANSPORTING ATPASE SUBUNIT GAMMA"/>
    <property type="match status" value="1"/>
</dbReference>
<evidence type="ECO:0000256" key="19">
    <source>
        <dbReference type="ARBA" id="ARBA00023288"/>
    </source>
</evidence>
<comment type="function">
    <text evidence="27">Associates with and regulates the activity of the sodium/potassium-transporting ATPase (NKA) which catalyzes the hydrolysis of ATP coupled with the exchange of Na(+) and K(+) ions across the plasma membrane. May increase NKA activity by increasing the apparent affinity for Na(+). Involved in down-regulation of E-cadherin which results in reduced cell adhesion. Promotes metastasis.</text>
</comment>
<evidence type="ECO:0000256" key="23">
    <source>
        <dbReference type="ARBA" id="ARBA00034887"/>
    </source>
</evidence>
<dbReference type="GO" id="GO:0016323">
    <property type="term" value="C:basolateral plasma membrane"/>
    <property type="evidence" value="ECO:0007669"/>
    <property type="project" value="UniProtKB-SubCell"/>
</dbReference>
<keyword evidence="15 31" id="KW-0472">Membrane</keyword>
<keyword evidence="9 31" id="KW-0812">Transmembrane</keyword>
<keyword evidence="17" id="KW-0739">Sodium transport</keyword>
<dbReference type="CDD" id="cd20317">
    <property type="entry name" value="FXYD1"/>
    <property type="match status" value="1"/>
</dbReference>
<keyword evidence="12 31" id="KW-1133">Transmembrane helix</keyword>
<dbReference type="InParanoid" id="D2HFQ3"/>
<evidence type="ECO:0000256" key="14">
    <source>
        <dbReference type="ARBA" id="ARBA00023065"/>
    </source>
</evidence>
<organism evidence="33">
    <name type="scientific">Ailuropoda melanoleuca</name>
    <name type="common">Giant panda</name>
    <dbReference type="NCBI Taxonomy" id="9646"/>
    <lineage>
        <taxon>Eukaryota</taxon>
        <taxon>Metazoa</taxon>
        <taxon>Chordata</taxon>
        <taxon>Craniata</taxon>
        <taxon>Vertebrata</taxon>
        <taxon>Euteleostomi</taxon>
        <taxon>Mammalia</taxon>
        <taxon>Eutheria</taxon>
        <taxon>Laurasiatheria</taxon>
        <taxon>Carnivora</taxon>
        <taxon>Caniformia</taxon>
        <taxon>Ursidae</taxon>
        <taxon>Ailuropoda</taxon>
    </lineage>
</organism>
<evidence type="ECO:0000256" key="22">
    <source>
        <dbReference type="ARBA" id="ARBA00034690"/>
    </source>
</evidence>
<dbReference type="FunFam" id="1.20.5.780:FF:000002">
    <property type="entry name" value="FXYD domain-containing ion transport regulator"/>
    <property type="match status" value="1"/>
</dbReference>
<evidence type="ECO:0000256" key="12">
    <source>
        <dbReference type="ARBA" id="ARBA00022989"/>
    </source>
</evidence>
<evidence type="ECO:0000256" key="32">
    <source>
        <dbReference type="SAM" id="SignalP"/>
    </source>
</evidence>
<evidence type="ECO:0000256" key="16">
    <source>
        <dbReference type="ARBA" id="ARBA00023139"/>
    </source>
</evidence>